<name>A0ACB8DTU7_DERSI</name>
<reference evidence="1" key="1">
    <citation type="submission" date="2020-05" db="EMBL/GenBank/DDBJ databases">
        <title>Large-scale comparative analyses of tick genomes elucidate their genetic diversity and vector capacities.</title>
        <authorList>
            <person name="Jia N."/>
            <person name="Wang J."/>
            <person name="Shi W."/>
            <person name="Du L."/>
            <person name="Sun Y."/>
            <person name="Zhan W."/>
            <person name="Jiang J."/>
            <person name="Wang Q."/>
            <person name="Zhang B."/>
            <person name="Ji P."/>
            <person name="Sakyi L.B."/>
            <person name="Cui X."/>
            <person name="Yuan T."/>
            <person name="Jiang B."/>
            <person name="Yang W."/>
            <person name="Lam T.T.-Y."/>
            <person name="Chang Q."/>
            <person name="Ding S."/>
            <person name="Wang X."/>
            <person name="Zhu J."/>
            <person name="Ruan X."/>
            <person name="Zhao L."/>
            <person name="Wei J."/>
            <person name="Que T."/>
            <person name="Du C."/>
            <person name="Cheng J."/>
            <person name="Dai P."/>
            <person name="Han X."/>
            <person name="Huang E."/>
            <person name="Gao Y."/>
            <person name="Liu J."/>
            <person name="Shao H."/>
            <person name="Ye R."/>
            <person name="Li L."/>
            <person name="Wei W."/>
            <person name="Wang X."/>
            <person name="Wang C."/>
            <person name="Yang T."/>
            <person name="Huo Q."/>
            <person name="Li W."/>
            <person name="Guo W."/>
            <person name="Chen H."/>
            <person name="Zhou L."/>
            <person name="Ni X."/>
            <person name="Tian J."/>
            <person name="Zhou Y."/>
            <person name="Sheng Y."/>
            <person name="Liu T."/>
            <person name="Pan Y."/>
            <person name="Xia L."/>
            <person name="Li J."/>
            <person name="Zhao F."/>
            <person name="Cao W."/>
        </authorList>
    </citation>
    <scope>NUCLEOTIDE SEQUENCE</scope>
    <source>
        <strain evidence="1">Dsil-2018</strain>
    </source>
</reference>
<evidence type="ECO:0000313" key="1">
    <source>
        <dbReference type="EMBL" id="KAH7977735.1"/>
    </source>
</evidence>
<accession>A0ACB8DTU7</accession>
<keyword evidence="2" id="KW-1185">Reference proteome</keyword>
<proteinExistence type="predicted"/>
<evidence type="ECO:0000313" key="2">
    <source>
        <dbReference type="Proteomes" id="UP000821865"/>
    </source>
</evidence>
<dbReference type="EMBL" id="CM023470">
    <property type="protein sequence ID" value="KAH7977735.1"/>
    <property type="molecule type" value="Genomic_DNA"/>
</dbReference>
<comment type="caution">
    <text evidence="1">The sequence shown here is derived from an EMBL/GenBank/DDBJ whole genome shotgun (WGS) entry which is preliminary data.</text>
</comment>
<organism evidence="1 2">
    <name type="scientific">Dermacentor silvarum</name>
    <name type="common">Tick</name>
    <dbReference type="NCBI Taxonomy" id="543639"/>
    <lineage>
        <taxon>Eukaryota</taxon>
        <taxon>Metazoa</taxon>
        <taxon>Ecdysozoa</taxon>
        <taxon>Arthropoda</taxon>
        <taxon>Chelicerata</taxon>
        <taxon>Arachnida</taxon>
        <taxon>Acari</taxon>
        <taxon>Parasitiformes</taxon>
        <taxon>Ixodida</taxon>
        <taxon>Ixodoidea</taxon>
        <taxon>Ixodidae</taxon>
        <taxon>Rhipicephalinae</taxon>
        <taxon>Dermacentor</taxon>
    </lineage>
</organism>
<sequence length="229" mass="25506">MESPTFAALIEGCHDAGGRPGSLPLAHRNVHYIWEETTPVSMNPELSRPAFRVELRPETNEEYMHRGQLYISVVLSRLLAPQLIEAYIPSAFLVVVSWLIFWLDAATERVAVCVTILLALYSQSTGARQLLPPSTSMTALDHWMVVCVLFVFAALAQTAQGMWTKRPLLEPARTPVNKAAWIWAWTKVCPGVHTLGVDEFGPMVYTIVPHVDCLKATGRVTFFIGTTKE</sequence>
<gene>
    <name evidence="1" type="ORF">HPB49_003353</name>
</gene>
<dbReference type="Proteomes" id="UP000821865">
    <property type="component" value="Chromosome 1"/>
</dbReference>
<protein>
    <submittedName>
        <fullName evidence="1">Uncharacterized protein</fullName>
    </submittedName>
</protein>